<dbReference type="PANTHER" id="PTHR30273:SF2">
    <property type="entry name" value="PROTEIN FECR"/>
    <property type="match status" value="1"/>
</dbReference>
<keyword evidence="5" id="KW-1185">Reference proteome</keyword>
<dbReference type="InterPro" id="IPR006860">
    <property type="entry name" value="FecR"/>
</dbReference>
<gene>
    <name evidence="4" type="ORF">SAMN04488505_106139</name>
</gene>
<proteinExistence type="predicted"/>
<dbReference type="GO" id="GO:0016989">
    <property type="term" value="F:sigma factor antagonist activity"/>
    <property type="evidence" value="ECO:0007669"/>
    <property type="project" value="TreeGrafter"/>
</dbReference>
<dbReference type="AlphaFoldDB" id="A0A1H8B794"/>
<dbReference type="PANTHER" id="PTHR30273">
    <property type="entry name" value="PERIPLASMIC SIGNAL SENSOR AND SIGMA FACTOR ACTIVATOR FECR-RELATED"/>
    <property type="match status" value="1"/>
</dbReference>
<evidence type="ECO:0000256" key="1">
    <source>
        <dbReference type="SAM" id="Phobius"/>
    </source>
</evidence>
<feature type="transmembrane region" description="Helical" evidence="1">
    <location>
        <begin position="87"/>
        <end position="108"/>
    </location>
</feature>
<evidence type="ECO:0000259" key="2">
    <source>
        <dbReference type="Pfam" id="PF04773"/>
    </source>
</evidence>
<organism evidence="4 5">
    <name type="scientific">Chitinophaga rupis</name>
    <dbReference type="NCBI Taxonomy" id="573321"/>
    <lineage>
        <taxon>Bacteria</taxon>
        <taxon>Pseudomonadati</taxon>
        <taxon>Bacteroidota</taxon>
        <taxon>Chitinophagia</taxon>
        <taxon>Chitinophagales</taxon>
        <taxon>Chitinophagaceae</taxon>
        <taxon>Chitinophaga</taxon>
    </lineage>
</organism>
<dbReference type="InterPro" id="IPR012373">
    <property type="entry name" value="Ferrdict_sens_TM"/>
</dbReference>
<keyword evidence="1" id="KW-0812">Transmembrane</keyword>
<dbReference type="RefSeq" id="WP_089917476.1">
    <property type="nucleotide sequence ID" value="NZ_FOBB01000006.1"/>
</dbReference>
<dbReference type="Gene3D" id="2.60.120.1440">
    <property type="match status" value="1"/>
</dbReference>
<accession>A0A1H8B794</accession>
<reference evidence="4 5" key="1">
    <citation type="submission" date="2016-10" db="EMBL/GenBank/DDBJ databases">
        <authorList>
            <person name="de Groot N.N."/>
        </authorList>
    </citation>
    <scope>NUCLEOTIDE SEQUENCE [LARGE SCALE GENOMIC DNA]</scope>
    <source>
        <strain evidence="4 5">DSM 21039</strain>
    </source>
</reference>
<feature type="domain" description="Protein FecR C-terminal" evidence="3">
    <location>
        <begin position="326"/>
        <end position="392"/>
    </location>
</feature>
<sequence length="395" mass="44209">MSETKGHYEELLQRYLEGSCTPEEAAALYNWLKASDAHRPLLARLQQEFEQAINTPHEIPAAVSDRIEARLLQHISRNKIMPLRHPWRWAAVASVLMLLLAGSVYWFYKTDKSHNIASNMALNKKSVISNDVAPGTNKAVLTLADGTTVELDNAGNQVLQQGKTTVQQRNGRLEYAAQGKGEAIGYNTLVVPRGGQFNIVLPDGSHVWLNAASRLKYPTAFTGKERVVELQGQGYFEITHNADHPFIVAINNTQVQVLGTRFDIMAYPDEQSLNTTLLEGAVRVQRGERQQLLKPGQQSVLEYTTGQMSVRQADIDQTIAWKTGFFEFDNAGMNVIMRQLARWYDVEVTYGNVNSNRLFGGRISRNLPLSEILHMLEANGAKFSLEGRRLTVTAE</sequence>
<protein>
    <submittedName>
        <fullName evidence="4">FecR family protein</fullName>
    </submittedName>
</protein>
<dbReference type="Gene3D" id="3.55.50.30">
    <property type="match status" value="1"/>
</dbReference>
<name>A0A1H8B794_9BACT</name>
<feature type="domain" description="FecR protein" evidence="2">
    <location>
        <begin position="188"/>
        <end position="283"/>
    </location>
</feature>
<evidence type="ECO:0000259" key="3">
    <source>
        <dbReference type="Pfam" id="PF16344"/>
    </source>
</evidence>
<dbReference type="EMBL" id="FOBB01000006">
    <property type="protein sequence ID" value="SEM78596.1"/>
    <property type="molecule type" value="Genomic_DNA"/>
</dbReference>
<dbReference type="STRING" id="573321.SAMN04488505_106139"/>
<evidence type="ECO:0000313" key="4">
    <source>
        <dbReference type="EMBL" id="SEM78596.1"/>
    </source>
</evidence>
<dbReference type="Pfam" id="PF16344">
    <property type="entry name" value="FecR_C"/>
    <property type="match status" value="1"/>
</dbReference>
<dbReference type="OrthoDB" id="649666at2"/>
<keyword evidence="1" id="KW-1133">Transmembrane helix</keyword>
<dbReference type="InterPro" id="IPR032508">
    <property type="entry name" value="FecR_C"/>
</dbReference>
<dbReference type="Pfam" id="PF04773">
    <property type="entry name" value="FecR"/>
    <property type="match status" value="1"/>
</dbReference>
<dbReference type="Proteomes" id="UP000198984">
    <property type="component" value="Unassembled WGS sequence"/>
</dbReference>
<evidence type="ECO:0000313" key="5">
    <source>
        <dbReference type="Proteomes" id="UP000198984"/>
    </source>
</evidence>
<keyword evidence="1" id="KW-0472">Membrane</keyword>
<dbReference type="FunFam" id="2.60.120.1440:FF:000001">
    <property type="entry name" value="Putative anti-sigma factor"/>
    <property type="match status" value="1"/>
</dbReference>